<feature type="domain" description="IraD/Gp25-like" evidence="1">
    <location>
        <begin position="64"/>
        <end position="140"/>
    </location>
</feature>
<dbReference type="EMBL" id="LR798360">
    <property type="protein sequence ID" value="CAB5226356.1"/>
    <property type="molecule type" value="Genomic_DNA"/>
</dbReference>
<accession>A0A6J7X9D0</accession>
<proteinExistence type="predicted"/>
<evidence type="ECO:0000313" key="2">
    <source>
        <dbReference type="EMBL" id="CAB5226356.1"/>
    </source>
</evidence>
<name>A0A6J7X9D0_9CAUD</name>
<dbReference type="Gene3D" id="3.10.450.40">
    <property type="match status" value="1"/>
</dbReference>
<dbReference type="InterPro" id="IPR007048">
    <property type="entry name" value="IraD/Gp25-like"/>
</dbReference>
<dbReference type="SUPFAM" id="SSF160719">
    <property type="entry name" value="gpW/gp25-like"/>
    <property type="match status" value="1"/>
</dbReference>
<reference evidence="2" key="1">
    <citation type="submission" date="2020-05" db="EMBL/GenBank/DDBJ databases">
        <authorList>
            <person name="Chiriac C."/>
            <person name="Salcher M."/>
            <person name="Ghai R."/>
            <person name="Kavagutti S V."/>
        </authorList>
    </citation>
    <scope>NUCLEOTIDE SEQUENCE</scope>
</reference>
<sequence length="167" mass="18792">MATIKLPSLVEQPSKTRNGYLYRDLHLDFTPVYGKSPYGAYTQNNELLKEQEIVDIVADYDLGAIRNSLYNIFTTIPGQKILNPYFGLNLMQYVFEVCDEDIANLIGNQIVSGITTYEPRVTLNKVKVTAEPENQQYTINIFFSVPTLGNTSFNLVGILSTSGFNFT</sequence>
<organism evidence="2">
    <name type="scientific">uncultured Caudovirales phage</name>
    <dbReference type="NCBI Taxonomy" id="2100421"/>
    <lineage>
        <taxon>Viruses</taxon>
        <taxon>Duplodnaviria</taxon>
        <taxon>Heunggongvirae</taxon>
        <taxon>Uroviricota</taxon>
        <taxon>Caudoviricetes</taxon>
        <taxon>Peduoviridae</taxon>
        <taxon>Maltschvirus</taxon>
        <taxon>Maltschvirus maltsch</taxon>
    </lineage>
</organism>
<gene>
    <name evidence="2" type="ORF">UFOVP760_133</name>
</gene>
<evidence type="ECO:0000259" key="1">
    <source>
        <dbReference type="Pfam" id="PF04965"/>
    </source>
</evidence>
<dbReference type="Pfam" id="PF04965">
    <property type="entry name" value="GPW_gp25"/>
    <property type="match status" value="1"/>
</dbReference>
<protein>
    <submittedName>
        <fullName evidence="2">Baseplate wedge subunit</fullName>
    </submittedName>
</protein>